<keyword evidence="2" id="KW-1185">Reference proteome</keyword>
<name>A0A1D1UG94_RAMVA</name>
<protein>
    <submittedName>
        <fullName evidence="1">Uncharacterized protein</fullName>
    </submittedName>
</protein>
<dbReference type="Proteomes" id="UP000186922">
    <property type="component" value="Unassembled WGS sequence"/>
</dbReference>
<proteinExistence type="predicted"/>
<organism evidence="1 2">
    <name type="scientific">Ramazzottius varieornatus</name>
    <name type="common">Water bear</name>
    <name type="synonym">Tardigrade</name>
    <dbReference type="NCBI Taxonomy" id="947166"/>
    <lineage>
        <taxon>Eukaryota</taxon>
        <taxon>Metazoa</taxon>
        <taxon>Ecdysozoa</taxon>
        <taxon>Tardigrada</taxon>
        <taxon>Eutardigrada</taxon>
        <taxon>Parachela</taxon>
        <taxon>Hypsibioidea</taxon>
        <taxon>Ramazzottiidae</taxon>
        <taxon>Ramazzottius</taxon>
    </lineage>
</organism>
<dbReference type="EMBL" id="BDGG01000001">
    <property type="protein sequence ID" value="GAU87560.1"/>
    <property type="molecule type" value="Genomic_DNA"/>
</dbReference>
<comment type="caution">
    <text evidence="1">The sequence shown here is derived from an EMBL/GenBank/DDBJ whole genome shotgun (WGS) entry which is preliminary data.</text>
</comment>
<sequence length="130" mass="14000">MKSDSSGHHQTNHYTGELSAEAAQFTVTLLCGCNFIARFPQASKLQRGRGVPGSHAVGAFLYVERLQVKGGLRIVVSCQSEIWLMPDGLKSLSETPGISHGSIPCILASQGTLLVISYIGPLDHYSILQF</sequence>
<dbReference type="AlphaFoldDB" id="A0A1D1UG94"/>
<dbReference type="PROSITE" id="PS51257">
    <property type="entry name" value="PROKAR_LIPOPROTEIN"/>
    <property type="match status" value="1"/>
</dbReference>
<reference evidence="1 2" key="1">
    <citation type="journal article" date="2016" name="Nat. Commun.">
        <title>Extremotolerant tardigrade genome and improved radiotolerance of human cultured cells by tardigrade-unique protein.</title>
        <authorList>
            <person name="Hashimoto T."/>
            <person name="Horikawa D.D."/>
            <person name="Saito Y."/>
            <person name="Kuwahara H."/>
            <person name="Kozuka-Hata H."/>
            <person name="Shin-I T."/>
            <person name="Minakuchi Y."/>
            <person name="Ohishi K."/>
            <person name="Motoyama A."/>
            <person name="Aizu T."/>
            <person name="Enomoto A."/>
            <person name="Kondo K."/>
            <person name="Tanaka S."/>
            <person name="Hara Y."/>
            <person name="Koshikawa S."/>
            <person name="Sagara H."/>
            <person name="Miura T."/>
            <person name="Yokobori S."/>
            <person name="Miyagawa K."/>
            <person name="Suzuki Y."/>
            <person name="Kubo T."/>
            <person name="Oyama M."/>
            <person name="Kohara Y."/>
            <person name="Fujiyama A."/>
            <person name="Arakawa K."/>
            <person name="Katayama T."/>
            <person name="Toyoda A."/>
            <person name="Kunieda T."/>
        </authorList>
    </citation>
    <scope>NUCLEOTIDE SEQUENCE [LARGE SCALE GENOMIC DNA]</scope>
    <source>
        <strain evidence="1 2">YOKOZUNA-1</strain>
    </source>
</reference>
<accession>A0A1D1UG94</accession>
<gene>
    <name evidence="1" type="primary">RvY_00390-1</name>
    <name evidence="1" type="synonym">RvY_00390.1</name>
    <name evidence="1" type="ORF">RvY_00390</name>
</gene>
<evidence type="ECO:0000313" key="1">
    <source>
        <dbReference type="EMBL" id="GAU87560.1"/>
    </source>
</evidence>
<evidence type="ECO:0000313" key="2">
    <source>
        <dbReference type="Proteomes" id="UP000186922"/>
    </source>
</evidence>